<evidence type="ECO:0000256" key="2">
    <source>
        <dbReference type="ARBA" id="ARBA00022448"/>
    </source>
</evidence>
<evidence type="ECO:0000313" key="9">
    <source>
        <dbReference type="EMBL" id="NED98061.1"/>
    </source>
</evidence>
<dbReference type="CDD" id="cd06261">
    <property type="entry name" value="TM_PBP2"/>
    <property type="match status" value="2"/>
</dbReference>
<feature type="transmembrane region" description="Helical" evidence="7">
    <location>
        <begin position="130"/>
        <end position="149"/>
    </location>
</feature>
<accession>A0A6N9YSQ0</accession>
<feature type="transmembrane region" description="Helical" evidence="7">
    <location>
        <begin position="197"/>
        <end position="214"/>
    </location>
</feature>
<evidence type="ECO:0000256" key="4">
    <source>
        <dbReference type="ARBA" id="ARBA00022692"/>
    </source>
</evidence>
<evidence type="ECO:0000256" key="5">
    <source>
        <dbReference type="ARBA" id="ARBA00022989"/>
    </source>
</evidence>
<proteinExistence type="inferred from homology"/>
<evidence type="ECO:0000259" key="8">
    <source>
        <dbReference type="PROSITE" id="PS50928"/>
    </source>
</evidence>
<keyword evidence="10" id="KW-1185">Reference proteome</keyword>
<evidence type="ECO:0000256" key="6">
    <source>
        <dbReference type="ARBA" id="ARBA00023136"/>
    </source>
</evidence>
<keyword evidence="6 7" id="KW-0472">Membrane</keyword>
<dbReference type="InterPro" id="IPR035906">
    <property type="entry name" value="MetI-like_sf"/>
</dbReference>
<evidence type="ECO:0000256" key="3">
    <source>
        <dbReference type="ARBA" id="ARBA00022475"/>
    </source>
</evidence>
<feature type="transmembrane region" description="Helical" evidence="7">
    <location>
        <begin position="282"/>
        <end position="302"/>
    </location>
</feature>
<dbReference type="RefSeq" id="WP_163820855.1">
    <property type="nucleotide sequence ID" value="NZ_JAAGOB010000016.1"/>
</dbReference>
<evidence type="ECO:0000313" key="10">
    <source>
        <dbReference type="Proteomes" id="UP000469185"/>
    </source>
</evidence>
<dbReference type="PANTHER" id="PTHR43163">
    <property type="entry name" value="DIPEPTIDE TRANSPORT SYSTEM PERMEASE PROTEIN DPPB-RELATED"/>
    <property type="match status" value="1"/>
</dbReference>
<feature type="transmembrane region" description="Helical" evidence="7">
    <location>
        <begin position="309"/>
        <end position="330"/>
    </location>
</feature>
<feature type="transmembrane region" description="Helical" evidence="7">
    <location>
        <begin position="102"/>
        <end position="123"/>
    </location>
</feature>
<sequence>MAVFMARRLVISIFTLLAASFIVFWGTSIAGDPMADLRGLQDEGQAQQQMMARRERMNLDVPVILRYFLWLGDLFTGDLGVNKFGQSVSGILAPAVSATLQLVIAATVLAIVLGVTIGIVSALRQYSGFDYTLTFAAFLFFSLPVFWVAVMLKQFGAIKFNDWLRDPTIPLPVILVFAVLSGLAWMAIAGGSRQRRLTALGVAFVATAGLLWTLSETGWFSDPGLGVIAVLVLAFGSAAGVTFLIAGFRHRPPLFAALATAAVGFVFYLASEPILEEPNWGLIFLLALVAIAVGLGIGYLLGGLQRRQAMAVGAVTAILVGGIIFVDYMLQSYGDYYGRVRGRPISTIGASTPNFRGGFWESGLDSAGHLILPTMALLLISFATYTRYTRASMLEVMNQDYVRTARSKGLTERTTVTKHAFRNALIPVTTLMAFDFGAVIGGAVITERVFGWQGMGFMFIKGLQDVDPPPVMAFFLIAGGSIVVFNMLADIAYAYLDPRIRVS</sequence>
<dbReference type="InterPro" id="IPR000515">
    <property type="entry name" value="MetI-like"/>
</dbReference>
<feature type="transmembrane region" description="Helical" evidence="7">
    <location>
        <begin position="169"/>
        <end position="190"/>
    </location>
</feature>
<dbReference type="AlphaFoldDB" id="A0A6N9YSQ0"/>
<dbReference type="EMBL" id="JAAGOB010000016">
    <property type="protein sequence ID" value="NED98061.1"/>
    <property type="molecule type" value="Genomic_DNA"/>
</dbReference>
<dbReference type="SUPFAM" id="SSF161098">
    <property type="entry name" value="MetI-like"/>
    <property type="match status" value="1"/>
</dbReference>
<feature type="domain" description="ABC transmembrane type-1" evidence="8">
    <location>
        <begin position="96"/>
        <end position="489"/>
    </location>
</feature>
<keyword evidence="2 7" id="KW-0813">Transport</keyword>
<keyword evidence="5 7" id="KW-1133">Transmembrane helix</keyword>
<dbReference type="PANTHER" id="PTHR43163:SF9">
    <property type="entry name" value="ABC TRANSPORTER PERMEASE PROTEIN"/>
    <property type="match status" value="1"/>
</dbReference>
<feature type="transmembrane region" description="Helical" evidence="7">
    <location>
        <begin position="424"/>
        <end position="445"/>
    </location>
</feature>
<feature type="transmembrane region" description="Helical" evidence="7">
    <location>
        <begin position="253"/>
        <end position="270"/>
    </location>
</feature>
<protein>
    <submittedName>
        <fullName evidence="9">ABC transporter permease</fullName>
    </submittedName>
</protein>
<dbReference type="Gene3D" id="1.10.3720.10">
    <property type="entry name" value="MetI-like"/>
    <property type="match status" value="1"/>
</dbReference>
<evidence type="ECO:0000256" key="1">
    <source>
        <dbReference type="ARBA" id="ARBA00004651"/>
    </source>
</evidence>
<evidence type="ECO:0000256" key="7">
    <source>
        <dbReference type="RuleBase" id="RU363032"/>
    </source>
</evidence>
<keyword evidence="4 7" id="KW-0812">Transmembrane</keyword>
<organism evidence="9 10">
    <name type="scientific">Phytoactinopolyspora alkaliphila</name>
    <dbReference type="NCBI Taxonomy" id="1783498"/>
    <lineage>
        <taxon>Bacteria</taxon>
        <taxon>Bacillati</taxon>
        <taxon>Actinomycetota</taxon>
        <taxon>Actinomycetes</taxon>
        <taxon>Jiangellales</taxon>
        <taxon>Jiangellaceae</taxon>
        <taxon>Phytoactinopolyspora</taxon>
    </lineage>
</organism>
<feature type="transmembrane region" description="Helical" evidence="7">
    <location>
        <begin position="226"/>
        <end position="246"/>
    </location>
</feature>
<comment type="similarity">
    <text evidence="7">Belongs to the binding-protein-dependent transport system permease family.</text>
</comment>
<name>A0A6N9YSQ0_9ACTN</name>
<feature type="transmembrane region" description="Helical" evidence="7">
    <location>
        <begin position="370"/>
        <end position="388"/>
    </location>
</feature>
<reference evidence="9 10" key="1">
    <citation type="submission" date="2020-02" db="EMBL/GenBank/DDBJ databases">
        <authorList>
            <person name="Li X.-J."/>
            <person name="Feng X.-M."/>
        </authorList>
    </citation>
    <scope>NUCLEOTIDE SEQUENCE [LARGE SCALE GENOMIC DNA]</scope>
    <source>
        <strain evidence="9 10">CGMCC 4.7225</strain>
    </source>
</reference>
<feature type="transmembrane region" description="Helical" evidence="7">
    <location>
        <begin position="471"/>
        <end position="496"/>
    </location>
</feature>
<keyword evidence="3" id="KW-1003">Cell membrane</keyword>
<dbReference type="Proteomes" id="UP000469185">
    <property type="component" value="Unassembled WGS sequence"/>
</dbReference>
<dbReference type="Pfam" id="PF00528">
    <property type="entry name" value="BPD_transp_1"/>
    <property type="match status" value="1"/>
</dbReference>
<dbReference type="PROSITE" id="PS50928">
    <property type="entry name" value="ABC_TM1"/>
    <property type="match status" value="1"/>
</dbReference>
<gene>
    <name evidence="9" type="ORF">G1H11_22440</name>
</gene>
<comment type="caution">
    <text evidence="9">The sequence shown here is derived from an EMBL/GenBank/DDBJ whole genome shotgun (WGS) entry which is preliminary data.</text>
</comment>
<dbReference type="GO" id="GO:0055085">
    <property type="term" value="P:transmembrane transport"/>
    <property type="evidence" value="ECO:0007669"/>
    <property type="project" value="InterPro"/>
</dbReference>
<comment type="subcellular location">
    <subcellularLocation>
        <location evidence="1 7">Cell membrane</location>
        <topology evidence="1 7">Multi-pass membrane protein</topology>
    </subcellularLocation>
</comment>
<dbReference type="GO" id="GO:0005886">
    <property type="term" value="C:plasma membrane"/>
    <property type="evidence" value="ECO:0007669"/>
    <property type="project" value="UniProtKB-SubCell"/>
</dbReference>